<proteinExistence type="predicted"/>
<dbReference type="EMBL" id="BPLQ01010670">
    <property type="protein sequence ID" value="GIY52430.1"/>
    <property type="molecule type" value="Genomic_DNA"/>
</dbReference>
<dbReference type="Proteomes" id="UP001054837">
    <property type="component" value="Unassembled WGS sequence"/>
</dbReference>
<reference evidence="1 2" key="1">
    <citation type="submission" date="2021-06" db="EMBL/GenBank/DDBJ databases">
        <title>Caerostris darwini draft genome.</title>
        <authorList>
            <person name="Kono N."/>
            <person name="Arakawa K."/>
        </authorList>
    </citation>
    <scope>NUCLEOTIDE SEQUENCE [LARGE SCALE GENOMIC DNA]</scope>
</reference>
<evidence type="ECO:0000313" key="1">
    <source>
        <dbReference type="EMBL" id="GIY52430.1"/>
    </source>
</evidence>
<dbReference type="AlphaFoldDB" id="A0AAV4U3X6"/>
<keyword evidence="2" id="KW-1185">Reference proteome</keyword>
<protein>
    <submittedName>
        <fullName evidence="1">Uncharacterized protein</fullName>
    </submittedName>
</protein>
<comment type="caution">
    <text evidence="1">The sequence shown here is derived from an EMBL/GenBank/DDBJ whole genome shotgun (WGS) entry which is preliminary data.</text>
</comment>
<accession>A0AAV4U3X6</accession>
<organism evidence="1 2">
    <name type="scientific">Caerostris darwini</name>
    <dbReference type="NCBI Taxonomy" id="1538125"/>
    <lineage>
        <taxon>Eukaryota</taxon>
        <taxon>Metazoa</taxon>
        <taxon>Ecdysozoa</taxon>
        <taxon>Arthropoda</taxon>
        <taxon>Chelicerata</taxon>
        <taxon>Arachnida</taxon>
        <taxon>Araneae</taxon>
        <taxon>Araneomorphae</taxon>
        <taxon>Entelegynae</taxon>
        <taxon>Araneoidea</taxon>
        <taxon>Araneidae</taxon>
        <taxon>Caerostris</taxon>
    </lineage>
</organism>
<sequence length="101" mass="11707">MRVNIFEIKKGRVNGVVKRGMGFKGKLSALLCPGLLKIRNDEWTRRRFTKNITKTTQADKEKRLRCTKEEHVFMFFNRSLQLLGAGMSELRPAGRFYTARG</sequence>
<gene>
    <name evidence="1" type="ORF">CDAR_181071</name>
</gene>
<evidence type="ECO:0000313" key="2">
    <source>
        <dbReference type="Proteomes" id="UP001054837"/>
    </source>
</evidence>
<name>A0AAV4U3X6_9ARAC</name>